<feature type="region of interest" description="Disordered" evidence="6">
    <location>
        <begin position="725"/>
        <end position="746"/>
    </location>
</feature>
<gene>
    <name evidence="9" type="ORF">GGI59_001654</name>
</gene>
<accession>A0A7W8UL58</accession>
<organism evidence="9 10">
    <name type="scientific">Rhizobium lentis</name>
    <dbReference type="NCBI Taxonomy" id="1138194"/>
    <lineage>
        <taxon>Bacteria</taxon>
        <taxon>Pseudomonadati</taxon>
        <taxon>Pseudomonadota</taxon>
        <taxon>Alphaproteobacteria</taxon>
        <taxon>Hyphomicrobiales</taxon>
        <taxon>Rhizobiaceae</taxon>
        <taxon>Rhizobium/Agrobacterium group</taxon>
        <taxon>Rhizobium</taxon>
    </lineage>
</organism>
<comment type="catalytic activity">
    <reaction evidence="1">
        <text>ATP + protein L-histidine = ADP + protein N-phospho-L-histidine.</text>
        <dbReference type="EC" id="2.7.13.3"/>
    </reaction>
</comment>
<feature type="region of interest" description="Disordered" evidence="6">
    <location>
        <begin position="247"/>
        <end position="270"/>
    </location>
</feature>
<evidence type="ECO:0000256" key="1">
    <source>
        <dbReference type="ARBA" id="ARBA00000085"/>
    </source>
</evidence>
<dbReference type="Pfam" id="PF00512">
    <property type="entry name" value="HisKA"/>
    <property type="match status" value="1"/>
</dbReference>
<dbReference type="PANTHER" id="PTHR43047">
    <property type="entry name" value="TWO-COMPONENT HISTIDINE PROTEIN KINASE"/>
    <property type="match status" value="1"/>
</dbReference>
<dbReference type="InterPro" id="IPR003661">
    <property type="entry name" value="HisK_dim/P_dom"/>
</dbReference>
<dbReference type="InterPro" id="IPR000014">
    <property type="entry name" value="PAS"/>
</dbReference>
<dbReference type="EC" id="2.7.13.3" evidence="2"/>
<dbReference type="InterPro" id="IPR036890">
    <property type="entry name" value="HATPase_C_sf"/>
</dbReference>
<dbReference type="SUPFAM" id="SSF47384">
    <property type="entry name" value="Homodimeric domain of signal transducing histidine kinase"/>
    <property type="match status" value="1"/>
</dbReference>
<dbReference type="CDD" id="cd00082">
    <property type="entry name" value="HisKA"/>
    <property type="match status" value="1"/>
</dbReference>
<keyword evidence="3" id="KW-0597">Phosphoprotein</keyword>
<dbReference type="GO" id="GO:0000155">
    <property type="term" value="F:phosphorelay sensor kinase activity"/>
    <property type="evidence" value="ECO:0007669"/>
    <property type="project" value="InterPro"/>
</dbReference>
<evidence type="ECO:0000256" key="4">
    <source>
        <dbReference type="ARBA" id="ARBA00022679"/>
    </source>
</evidence>
<evidence type="ECO:0000256" key="5">
    <source>
        <dbReference type="ARBA" id="ARBA00022777"/>
    </source>
</evidence>
<dbReference type="PROSITE" id="PS50109">
    <property type="entry name" value="HIS_KIN"/>
    <property type="match status" value="1"/>
</dbReference>
<comment type="caution">
    <text evidence="9">The sequence shown here is derived from an EMBL/GenBank/DDBJ whole genome shotgun (WGS) entry which is preliminary data.</text>
</comment>
<dbReference type="PANTHER" id="PTHR43047:SF72">
    <property type="entry name" value="OSMOSENSING HISTIDINE PROTEIN KINASE SLN1"/>
    <property type="match status" value="1"/>
</dbReference>
<reference evidence="9 10" key="1">
    <citation type="submission" date="2020-08" db="EMBL/GenBank/DDBJ databases">
        <title>Genomic Encyclopedia of Type Strains, Phase IV (KMG-V): Genome sequencing to study the core and pangenomes of soil and plant-associated prokaryotes.</title>
        <authorList>
            <person name="Whitman W."/>
        </authorList>
    </citation>
    <scope>NUCLEOTIDE SEQUENCE [LARGE SCALE GENOMIC DNA]</scope>
    <source>
        <strain evidence="9 10">SEMIA 4034</strain>
    </source>
</reference>
<dbReference type="InterPro" id="IPR036097">
    <property type="entry name" value="HisK_dim/P_sf"/>
</dbReference>
<dbReference type="SUPFAM" id="SSF55874">
    <property type="entry name" value="ATPase domain of HSP90 chaperone/DNA topoisomerase II/histidine kinase"/>
    <property type="match status" value="1"/>
</dbReference>
<dbReference type="Gene3D" id="3.30.565.10">
    <property type="entry name" value="Histidine kinase-like ATPase, C-terminal domain"/>
    <property type="match status" value="1"/>
</dbReference>
<dbReference type="InterPro" id="IPR005467">
    <property type="entry name" value="His_kinase_dom"/>
</dbReference>
<dbReference type="PRINTS" id="PR00344">
    <property type="entry name" value="BCTRLSENSOR"/>
</dbReference>
<dbReference type="CDD" id="cd00075">
    <property type="entry name" value="HATPase"/>
    <property type="match status" value="1"/>
</dbReference>
<feature type="region of interest" description="Disordered" evidence="6">
    <location>
        <begin position="292"/>
        <end position="334"/>
    </location>
</feature>
<protein>
    <recommendedName>
        <fullName evidence="2">histidine kinase</fullName>
        <ecNumber evidence="2">2.7.13.3</ecNumber>
    </recommendedName>
</protein>
<feature type="compositionally biased region" description="Low complexity" evidence="6">
    <location>
        <begin position="364"/>
        <end position="400"/>
    </location>
</feature>
<dbReference type="InterPro" id="IPR003594">
    <property type="entry name" value="HATPase_dom"/>
</dbReference>
<evidence type="ECO:0000259" key="8">
    <source>
        <dbReference type="PROSITE" id="PS50112"/>
    </source>
</evidence>
<dbReference type="GO" id="GO:0009927">
    <property type="term" value="F:histidine phosphotransfer kinase activity"/>
    <property type="evidence" value="ECO:0007669"/>
    <property type="project" value="TreeGrafter"/>
</dbReference>
<name>A0A7W8UL58_9HYPH</name>
<dbReference type="InterPro" id="IPR004358">
    <property type="entry name" value="Sig_transdc_His_kin-like_C"/>
</dbReference>
<dbReference type="Pfam" id="PF02518">
    <property type="entry name" value="HATPase_c"/>
    <property type="match status" value="1"/>
</dbReference>
<evidence type="ECO:0000256" key="2">
    <source>
        <dbReference type="ARBA" id="ARBA00012438"/>
    </source>
</evidence>
<dbReference type="Proteomes" id="UP000528824">
    <property type="component" value="Unassembled WGS sequence"/>
</dbReference>
<dbReference type="GO" id="GO:0006355">
    <property type="term" value="P:regulation of DNA-templated transcription"/>
    <property type="evidence" value="ECO:0007669"/>
    <property type="project" value="InterPro"/>
</dbReference>
<evidence type="ECO:0000256" key="6">
    <source>
        <dbReference type="SAM" id="MobiDB-lite"/>
    </source>
</evidence>
<feature type="domain" description="Histidine kinase" evidence="7">
    <location>
        <begin position="1039"/>
        <end position="1261"/>
    </location>
</feature>
<keyword evidence="5" id="KW-0418">Kinase</keyword>
<evidence type="ECO:0000313" key="10">
    <source>
        <dbReference type="Proteomes" id="UP000528824"/>
    </source>
</evidence>
<dbReference type="Gene3D" id="3.30.450.20">
    <property type="entry name" value="PAS domain"/>
    <property type="match status" value="1"/>
</dbReference>
<dbReference type="NCBIfam" id="TIGR00229">
    <property type="entry name" value="sensory_box"/>
    <property type="match status" value="1"/>
</dbReference>
<dbReference type="Pfam" id="PF00989">
    <property type="entry name" value="PAS"/>
    <property type="match status" value="1"/>
</dbReference>
<evidence type="ECO:0000259" key="7">
    <source>
        <dbReference type="PROSITE" id="PS50109"/>
    </source>
</evidence>
<feature type="domain" description="PAS" evidence="8">
    <location>
        <begin position="896"/>
        <end position="974"/>
    </location>
</feature>
<proteinExistence type="predicted"/>
<feature type="compositionally biased region" description="Acidic residues" evidence="6">
    <location>
        <begin position="728"/>
        <end position="745"/>
    </location>
</feature>
<dbReference type="CDD" id="cd00130">
    <property type="entry name" value="PAS"/>
    <property type="match status" value="1"/>
</dbReference>
<dbReference type="PROSITE" id="PS50112">
    <property type="entry name" value="PAS"/>
    <property type="match status" value="1"/>
</dbReference>
<evidence type="ECO:0000256" key="3">
    <source>
        <dbReference type="ARBA" id="ARBA00022553"/>
    </source>
</evidence>
<sequence>MPAVQYPFIDIAVHARVRERFSRGEAMVLFSADLARLLWANGAGAELFGHSAVYDLLDQGVDRTDITFRQLETAARQLADIGDNRSLMIRVAKGFQRAQMQAAAELIRLSQGEKAILFSVPVSARPLASDASAAQMLQGLDDPDTHMAVIGANGEVIAASPGFASLAISGETAKTLINLAGAHPDRLVKRPVATGRGYLPAAVGKLSDEPPLNLLFAVETAIGHLDPVDAPVLDPVDAPVLDAVDAPSRAADSPAREASVPPAELPPEEPVAAPGFTEIVDAMSDIEEVEETLEEVAVESEQPAEAAAVSADETTAEMHRGEDAAPKNDEGVIDSSADEADAPAALVDEASAHSADETAETNGTAEPAEASQTPAEETPATANEAPAAAAPAISDTSPTPALAPEPGFVFRPNSRATRFVWKIDAEGRFNEVSHEFAEAVGPHASAIIGSAFSDIAALFNLDPDGKLSEALARRDTWSGKTILWPVEGTSLVVPVDLAALPTYTRNRDFDGFRGFGVVRLSDAHEDPLALGLTLGPDGVGHGAASLGPIAEPVVEPVPDMQAPSEEVTAEPPVADENGIETPAVAAPQAEETVPEAITGEETSVETPARENAADEPPALRIVETPNRRFTDKVVQLHSTGAALTAAEQANFREIAKRLEAFGARKEEPAAPRSTDAGATETAAFEASLEPETFKEEAPLADTAGMASAEEPAPQEAIFENAAEALREEPEEPASIEEDEATEGLEETVSQIEVLTSFIPPRVKMTDGLSAGTVDQLPVAVLIHVGDALIHANPEFMRLTGYASLDALRDVGGIEALLQRRELEENATGSGTMMLVKADDTLTPVTARLQSVRWEDANALMLALMPLEGKEDARADAGRSEARPERMVEKVAKLQVEVEELRSILETATDGVVVIGTDGDIRSMNRSASALFNYDEQETRGKPFVMLFAHESQKAVVDYLNGLSGHGVASVLNDGREVIGREAAGGFVPLFMTMGRLTSSNGYCAVIRDITQWKRTEEELRNAKGAAETANAHKTDFLARVSHEIRTPLNAIIGFSDMMAGERFGPIGHPRYIEYANDIGRSGRHVLDIVNDLLDISKIEAGEMDLDFAAVGLNEAVSEAVALVQPQANGQRVIIRTALSHAVPDVVADLRSIKQIALNILSNAIRFTPSGGQIVVSTSYEANGSVVLRVRDTGIGMTRAELDHAMKPFRQVSSTQSRHRGDGTGLGLPLTKAMVDANRATFSINSAPNEGTLVEITFPSQRVLAG</sequence>
<evidence type="ECO:0000313" key="9">
    <source>
        <dbReference type="EMBL" id="MBB5560011.1"/>
    </source>
</evidence>
<keyword evidence="10" id="KW-1185">Reference proteome</keyword>
<dbReference type="SMART" id="SM00091">
    <property type="entry name" value="PAS"/>
    <property type="match status" value="1"/>
</dbReference>
<dbReference type="AlphaFoldDB" id="A0A7W8UL58"/>
<dbReference type="InterPro" id="IPR035965">
    <property type="entry name" value="PAS-like_dom_sf"/>
</dbReference>
<dbReference type="Gene3D" id="1.10.287.130">
    <property type="match status" value="1"/>
</dbReference>
<feature type="region of interest" description="Disordered" evidence="6">
    <location>
        <begin position="351"/>
        <end position="408"/>
    </location>
</feature>
<dbReference type="GO" id="GO:0005886">
    <property type="term" value="C:plasma membrane"/>
    <property type="evidence" value="ECO:0007669"/>
    <property type="project" value="TreeGrafter"/>
</dbReference>
<dbReference type="Pfam" id="PF13188">
    <property type="entry name" value="PAS_8"/>
    <property type="match status" value="1"/>
</dbReference>
<keyword evidence="4" id="KW-0808">Transferase</keyword>
<feature type="compositionally biased region" description="Basic and acidic residues" evidence="6">
    <location>
        <begin position="316"/>
        <end position="330"/>
    </location>
</feature>
<dbReference type="RefSeq" id="WP_183914654.1">
    <property type="nucleotide sequence ID" value="NZ_JACHBB010000002.1"/>
</dbReference>
<dbReference type="SMART" id="SM00387">
    <property type="entry name" value="HATPase_c"/>
    <property type="match status" value="1"/>
</dbReference>
<dbReference type="EMBL" id="JACHBC010000002">
    <property type="protein sequence ID" value="MBB5560011.1"/>
    <property type="molecule type" value="Genomic_DNA"/>
</dbReference>
<dbReference type="SUPFAM" id="SSF55785">
    <property type="entry name" value="PYP-like sensor domain (PAS domain)"/>
    <property type="match status" value="1"/>
</dbReference>
<dbReference type="InterPro" id="IPR013767">
    <property type="entry name" value="PAS_fold"/>
</dbReference>
<dbReference type="SMART" id="SM00388">
    <property type="entry name" value="HisKA"/>
    <property type="match status" value="1"/>
</dbReference>